<keyword evidence="2" id="KW-1185">Reference proteome</keyword>
<evidence type="ECO:0000313" key="2">
    <source>
        <dbReference type="Proteomes" id="UP000028525"/>
    </source>
</evidence>
<dbReference type="EMBL" id="JPME01000030">
    <property type="protein sequence ID" value="KEZ87685.1"/>
    <property type="molecule type" value="Genomic_DNA"/>
</dbReference>
<dbReference type="RefSeq" id="WP_038284114.1">
    <property type="nucleotide sequence ID" value="NZ_JPME01000030.1"/>
</dbReference>
<gene>
    <name evidence="1" type="ORF">IO98_20525</name>
</gene>
<comment type="caution">
    <text evidence="1">The sequence shown here is derived from an EMBL/GenBank/DDBJ whole genome shotgun (WGS) entry which is preliminary data.</text>
</comment>
<dbReference type="Proteomes" id="UP000028525">
    <property type="component" value="Unassembled WGS sequence"/>
</dbReference>
<organism evidence="1 2">
    <name type="scientific">Lacrimispora celerecrescens</name>
    <dbReference type="NCBI Taxonomy" id="29354"/>
    <lineage>
        <taxon>Bacteria</taxon>
        <taxon>Bacillati</taxon>
        <taxon>Bacillota</taxon>
        <taxon>Clostridia</taxon>
        <taxon>Lachnospirales</taxon>
        <taxon>Lachnospiraceae</taxon>
        <taxon>Lacrimispora</taxon>
    </lineage>
</organism>
<protein>
    <submittedName>
        <fullName evidence="1">Uncharacterized protein</fullName>
    </submittedName>
</protein>
<sequence length="117" mass="14045">MKVQEKELEELKEDVLRDIEGKSDDEIMEILRKNFNIDWDIPRCCDQRPCKNWYAQVFTYCSTRELERELNFFLFLINLFGHIFGFCFNQESTVFLGCTCPCGNKQIILYYTIVFKD</sequence>
<accession>A0A084JFF1</accession>
<name>A0A084JFF1_9FIRM</name>
<evidence type="ECO:0000313" key="1">
    <source>
        <dbReference type="EMBL" id="KEZ87685.1"/>
    </source>
</evidence>
<dbReference type="AlphaFoldDB" id="A0A084JFF1"/>
<dbReference type="OrthoDB" id="2052901at2"/>
<proteinExistence type="predicted"/>
<reference evidence="1 2" key="1">
    <citation type="submission" date="2014-07" db="EMBL/GenBank/DDBJ databases">
        <title>Draft genome of Clostridium celerecrescens 152B isolated from sediments associated with methane hydrate from Krishna Godavari basin.</title>
        <authorList>
            <person name="Honkalas V.S."/>
            <person name="Dabir A.P."/>
            <person name="Arora P."/>
            <person name="Dhakephalkar P.K."/>
        </authorList>
    </citation>
    <scope>NUCLEOTIDE SEQUENCE [LARGE SCALE GENOMIC DNA]</scope>
    <source>
        <strain evidence="1 2">152B</strain>
    </source>
</reference>